<dbReference type="OrthoDB" id="5415867at2759"/>
<protein>
    <recommendedName>
        <fullName evidence="4">Extracellular serine-rich protein</fullName>
    </recommendedName>
</protein>
<feature type="chain" id="PRO_5002527764" description="Extracellular serine-rich protein" evidence="1">
    <location>
        <begin position="17"/>
        <end position="166"/>
    </location>
</feature>
<feature type="signal peptide" evidence="1">
    <location>
        <begin position="1"/>
        <end position="16"/>
    </location>
</feature>
<gene>
    <name evidence="2" type="ORF">CFO_g4671</name>
</gene>
<organism evidence="2 3">
    <name type="scientific">Ceratocystis fimbriata f. sp. platani</name>
    <dbReference type="NCBI Taxonomy" id="88771"/>
    <lineage>
        <taxon>Eukaryota</taxon>
        <taxon>Fungi</taxon>
        <taxon>Dikarya</taxon>
        <taxon>Ascomycota</taxon>
        <taxon>Pezizomycotina</taxon>
        <taxon>Sordariomycetes</taxon>
        <taxon>Hypocreomycetidae</taxon>
        <taxon>Microascales</taxon>
        <taxon>Ceratocystidaceae</taxon>
        <taxon>Ceratocystis</taxon>
    </lineage>
</organism>
<reference evidence="2 3" key="1">
    <citation type="submission" date="2015-04" db="EMBL/GenBank/DDBJ databases">
        <title>Genome sequence of Ceratocystis platani, a major pathogen of plane trees.</title>
        <authorList>
            <person name="Belbahri L."/>
        </authorList>
    </citation>
    <scope>NUCLEOTIDE SEQUENCE [LARGE SCALE GENOMIC DNA]</scope>
    <source>
        <strain evidence="2 3">CFO</strain>
    </source>
</reference>
<evidence type="ECO:0000313" key="2">
    <source>
        <dbReference type="EMBL" id="KKF92973.1"/>
    </source>
</evidence>
<evidence type="ECO:0008006" key="4">
    <source>
        <dbReference type="Google" id="ProtNLM"/>
    </source>
</evidence>
<keyword evidence="1" id="KW-0732">Signal</keyword>
<name>A0A0F8BKV3_CERFI</name>
<proteinExistence type="predicted"/>
<dbReference type="AlphaFoldDB" id="A0A0F8BKV3"/>
<dbReference type="EMBL" id="LBBL01000293">
    <property type="protein sequence ID" value="KKF92973.1"/>
    <property type="molecule type" value="Genomic_DNA"/>
</dbReference>
<keyword evidence="3" id="KW-1185">Reference proteome</keyword>
<evidence type="ECO:0000313" key="3">
    <source>
        <dbReference type="Proteomes" id="UP000034841"/>
    </source>
</evidence>
<dbReference type="PANTHER" id="PTHR34883:SF17">
    <property type="entry name" value="CUPREDOXIN"/>
    <property type="match status" value="1"/>
</dbReference>
<accession>A0A0F8BKV3</accession>
<dbReference type="Proteomes" id="UP000034841">
    <property type="component" value="Unassembled WGS sequence"/>
</dbReference>
<comment type="caution">
    <text evidence="2">The sequence shown here is derived from an EMBL/GenBank/DDBJ whole genome shotgun (WGS) entry which is preliminary data.</text>
</comment>
<sequence length="166" mass="18119">MQFSLAVILAAATAMAAPTVEPPQTETGTTHIVVVEFDRILPQNVPAKEGDHVWFRFGRGTNAIAEFEYGKPCIYKENGISSGVFETPAGKKRNSDAFVIDITSTDPIWYYNSYSNYCKAQLTVGSINSPENKDVSVSLMTLQALNAPKIDNPTDVKGGTRQEKAE</sequence>
<dbReference type="PANTHER" id="PTHR34883">
    <property type="entry name" value="SERINE-RICH PROTEIN, PUTATIVE-RELATED-RELATED"/>
    <property type="match status" value="1"/>
</dbReference>
<evidence type="ECO:0000256" key="1">
    <source>
        <dbReference type="SAM" id="SignalP"/>
    </source>
</evidence>
<dbReference type="InterPro" id="IPR052953">
    <property type="entry name" value="Ser-rich/MCO-related"/>
</dbReference>